<dbReference type="PIRSF" id="PIRSF005465">
    <property type="entry name" value="GIRK_kir"/>
    <property type="match status" value="1"/>
</dbReference>
<dbReference type="Proteomes" id="UP000008672">
    <property type="component" value="Unassembled WGS sequence"/>
</dbReference>
<dbReference type="AlphaFoldDB" id="H3A398"/>
<evidence type="ECO:0000256" key="2">
    <source>
        <dbReference type="ARBA" id="ARBA00022448"/>
    </source>
</evidence>
<dbReference type="FunFam" id="1.10.287.70:FF:000019">
    <property type="entry name" value="G protein-activated inward rectifier potassium channel 1"/>
    <property type="match status" value="1"/>
</dbReference>
<dbReference type="Gene3D" id="1.10.287.70">
    <property type="match status" value="1"/>
</dbReference>
<evidence type="ECO:0000256" key="5">
    <source>
        <dbReference type="ARBA" id="ARBA00022882"/>
    </source>
</evidence>
<dbReference type="GeneTree" id="ENSGT01140000282491"/>
<evidence type="ECO:0000256" key="4">
    <source>
        <dbReference type="ARBA" id="ARBA00022692"/>
    </source>
</evidence>
<evidence type="ECO:0000259" key="16">
    <source>
        <dbReference type="Pfam" id="PF17655"/>
    </source>
</evidence>
<evidence type="ECO:0000256" key="11">
    <source>
        <dbReference type="ARBA" id="ARBA00034430"/>
    </source>
</evidence>
<gene>
    <name evidence="17" type="primary">LOC102353246</name>
</gene>
<accession>H3A398</accession>
<keyword evidence="18" id="KW-1185">Reference proteome</keyword>
<evidence type="ECO:0000313" key="17">
    <source>
        <dbReference type="Ensembl" id="ENSLACP00000004119.1"/>
    </source>
</evidence>
<comment type="subcellular location">
    <subcellularLocation>
        <location evidence="1 13">Membrane</location>
        <topology evidence="1 13">Multi-pass membrane protein</topology>
    </subcellularLocation>
</comment>
<feature type="domain" description="Inward rectifier potassium channel C-terminal" evidence="16">
    <location>
        <begin position="202"/>
        <end position="373"/>
    </location>
</feature>
<evidence type="ECO:0000256" key="1">
    <source>
        <dbReference type="ARBA" id="ARBA00004141"/>
    </source>
</evidence>
<proteinExistence type="inferred from homology"/>
<dbReference type="eggNOG" id="KOG3827">
    <property type="taxonomic scope" value="Eukaryota"/>
</dbReference>
<evidence type="ECO:0000256" key="8">
    <source>
        <dbReference type="ARBA" id="ARBA00023065"/>
    </source>
</evidence>
<dbReference type="PANTHER" id="PTHR11767:SF102">
    <property type="entry name" value="INWARDLY RECTIFYING POTASSIUM CHANNEL 1, ISOFORM F"/>
    <property type="match status" value="1"/>
</dbReference>
<dbReference type="EMBL" id="AFYH01187513">
    <property type="status" value="NOT_ANNOTATED_CDS"/>
    <property type="molecule type" value="Genomic_DNA"/>
</dbReference>
<feature type="site" description="Role in the control of polyamine-mediated channel gating and in the blocking by intracellular magnesium" evidence="12">
    <location>
        <position position="181"/>
    </location>
</feature>
<feature type="transmembrane region" description="Helical" evidence="14">
    <location>
        <begin position="166"/>
        <end position="190"/>
    </location>
</feature>
<dbReference type="InterPro" id="IPR041647">
    <property type="entry name" value="IRK_C"/>
</dbReference>
<dbReference type="EMBL" id="AFYH01187516">
    <property type="status" value="NOT_ANNOTATED_CDS"/>
    <property type="molecule type" value="Genomic_DNA"/>
</dbReference>
<keyword evidence="5 13" id="KW-0851">Voltage-gated channel</keyword>
<keyword evidence="3 13" id="KW-0633">Potassium transport</keyword>
<dbReference type="InterPro" id="IPR040445">
    <property type="entry name" value="Kir_TM"/>
</dbReference>
<evidence type="ECO:0000256" key="10">
    <source>
        <dbReference type="ARBA" id="ARBA00023303"/>
    </source>
</evidence>
<dbReference type="GO" id="GO:0005242">
    <property type="term" value="F:inward rectifier potassium channel activity"/>
    <property type="evidence" value="ECO:0007669"/>
    <property type="project" value="InterPro"/>
</dbReference>
<dbReference type="GO" id="GO:0034702">
    <property type="term" value="C:monoatomic ion channel complex"/>
    <property type="evidence" value="ECO:0007669"/>
    <property type="project" value="UniProtKB-KW"/>
</dbReference>
<dbReference type="Pfam" id="PF01007">
    <property type="entry name" value="IRK"/>
    <property type="match status" value="1"/>
</dbReference>
<keyword evidence="7 14" id="KW-1133">Transmembrane helix</keyword>
<dbReference type="PRINTS" id="PR01320">
    <property type="entry name" value="KIRCHANNEL"/>
</dbReference>
<keyword evidence="6 13" id="KW-0630">Potassium</keyword>
<evidence type="ECO:0000256" key="7">
    <source>
        <dbReference type="ARBA" id="ARBA00022989"/>
    </source>
</evidence>
<dbReference type="PANTHER" id="PTHR11767">
    <property type="entry name" value="INWARD RECTIFIER POTASSIUM CHANNEL"/>
    <property type="match status" value="1"/>
</dbReference>
<evidence type="ECO:0000256" key="9">
    <source>
        <dbReference type="ARBA" id="ARBA00023136"/>
    </source>
</evidence>
<evidence type="ECO:0000256" key="13">
    <source>
        <dbReference type="RuleBase" id="RU003822"/>
    </source>
</evidence>
<keyword evidence="10 13" id="KW-0407">Ion channel</keyword>
<comment type="catalytic activity">
    <reaction evidence="11">
        <text>K(+)(in) = K(+)(out)</text>
        <dbReference type="Rhea" id="RHEA:29463"/>
        <dbReference type="ChEBI" id="CHEBI:29103"/>
    </reaction>
</comment>
<evidence type="ECO:0000256" key="6">
    <source>
        <dbReference type="ARBA" id="ARBA00022958"/>
    </source>
</evidence>
<dbReference type="InParanoid" id="H3A398"/>
<evidence type="ECO:0000256" key="3">
    <source>
        <dbReference type="ARBA" id="ARBA00022538"/>
    </source>
</evidence>
<keyword evidence="9 14" id="KW-0472">Membrane</keyword>
<dbReference type="Gene3D" id="2.60.40.1400">
    <property type="entry name" value="G protein-activated inward rectifier potassium channel 1"/>
    <property type="match status" value="1"/>
</dbReference>
<dbReference type="GO" id="GO:0005886">
    <property type="term" value="C:plasma membrane"/>
    <property type="evidence" value="ECO:0007669"/>
    <property type="project" value="TreeGrafter"/>
</dbReference>
<dbReference type="STRING" id="7897.ENSLACP00000004119"/>
<sequence>MTLGPVENTIPGSPSCSRGKLSHLSSLNSILSVEWLHPRHSRALRLISKNGRCNIQYKENTGQMKIRRLSLQDPFNTFMDMSWPYFLLTFALVFAGSWMVFGLIWWNIAYWHSDTTRHLENSSSNATRVPCVTSVYSFSSAFLFSIETQTTIGYGVRSITSECREGILLLVFQALVGLIIDCTMVGLLYTKISRPKNRSRMVLFSKMATVTLRNGKLCLMYQIGDLRNNNKIVGAKMSTKFIKMDSTQEDEVIAFHQTDMAVYVDESGDVPFLPSPFCITVCHEINEKSPLYQLSAKNIKHEKFEIVTVFEGTFETTGQAFQIRSSYLPKEIKWGHRFVPMLSQSISVSGFEIDFTRFNKTVEVATPLCSSKKL</sequence>
<dbReference type="Pfam" id="PF17655">
    <property type="entry name" value="IRK_C"/>
    <property type="match status" value="1"/>
</dbReference>
<evidence type="ECO:0000256" key="14">
    <source>
        <dbReference type="SAM" id="Phobius"/>
    </source>
</evidence>
<dbReference type="EMBL" id="AFYH01187514">
    <property type="status" value="NOT_ANNOTATED_CDS"/>
    <property type="molecule type" value="Genomic_DNA"/>
</dbReference>
<dbReference type="HOGENOM" id="CLU_022738_3_0_1"/>
<organism evidence="17 18">
    <name type="scientific">Latimeria chalumnae</name>
    <name type="common">Coelacanth</name>
    <dbReference type="NCBI Taxonomy" id="7897"/>
    <lineage>
        <taxon>Eukaryota</taxon>
        <taxon>Metazoa</taxon>
        <taxon>Chordata</taxon>
        <taxon>Craniata</taxon>
        <taxon>Vertebrata</taxon>
        <taxon>Euteleostomi</taxon>
        <taxon>Coelacanthiformes</taxon>
        <taxon>Coelacanthidae</taxon>
        <taxon>Latimeria</taxon>
    </lineage>
</organism>
<dbReference type="SUPFAM" id="SSF81324">
    <property type="entry name" value="Voltage-gated potassium channels"/>
    <property type="match status" value="1"/>
</dbReference>
<protein>
    <submittedName>
        <fullName evidence="17">Uncharacterized protein</fullName>
    </submittedName>
</protein>
<keyword evidence="4 13" id="KW-0812">Transmembrane</keyword>
<evidence type="ECO:0000313" key="18">
    <source>
        <dbReference type="Proteomes" id="UP000008672"/>
    </source>
</evidence>
<dbReference type="InterPro" id="IPR014756">
    <property type="entry name" value="Ig_E-set"/>
</dbReference>
<dbReference type="SUPFAM" id="SSF81296">
    <property type="entry name" value="E set domains"/>
    <property type="match status" value="1"/>
</dbReference>
<reference evidence="18" key="1">
    <citation type="submission" date="2011-08" db="EMBL/GenBank/DDBJ databases">
        <title>The draft genome of Latimeria chalumnae.</title>
        <authorList>
            <person name="Di Palma F."/>
            <person name="Alfoldi J."/>
            <person name="Johnson J."/>
            <person name="Berlin A."/>
            <person name="Gnerre S."/>
            <person name="Jaffe D."/>
            <person name="MacCallum I."/>
            <person name="Young S."/>
            <person name="Walker B.J."/>
            <person name="Lander E."/>
            <person name="Lindblad-Toh K."/>
        </authorList>
    </citation>
    <scope>NUCLEOTIDE SEQUENCE [LARGE SCALE GENOMIC DNA]</scope>
    <source>
        <strain evidence="18">Wild caught</strain>
    </source>
</reference>
<comment type="similarity">
    <text evidence="13">Belongs to the inward rectifier-type potassium channel (TC 1.A.2.1) family.</text>
</comment>
<dbReference type="InterPro" id="IPR013518">
    <property type="entry name" value="K_chnl_inward-rec_Kir_cyto"/>
</dbReference>
<dbReference type="OMA" id="ETQMSIG"/>
<keyword evidence="2 13" id="KW-0813">Transport</keyword>
<reference evidence="17" key="3">
    <citation type="submission" date="2025-09" db="UniProtKB">
        <authorList>
            <consortium name="Ensembl"/>
        </authorList>
    </citation>
    <scope>IDENTIFICATION</scope>
</reference>
<feature type="domain" description="Potassium channel inwardly rectifying transmembrane" evidence="15">
    <location>
        <begin position="47"/>
        <end position="195"/>
    </location>
</feature>
<dbReference type="EMBL" id="AFYH01187515">
    <property type="status" value="NOT_ANNOTATED_CDS"/>
    <property type="molecule type" value="Genomic_DNA"/>
</dbReference>
<dbReference type="InterPro" id="IPR016449">
    <property type="entry name" value="K_chnl_inward-rec_Kir"/>
</dbReference>
<dbReference type="GO" id="GO:0034765">
    <property type="term" value="P:regulation of monoatomic ion transmembrane transport"/>
    <property type="evidence" value="ECO:0007669"/>
    <property type="project" value="TreeGrafter"/>
</dbReference>
<dbReference type="GO" id="GO:1990573">
    <property type="term" value="P:potassium ion import across plasma membrane"/>
    <property type="evidence" value="ECO:0007669"/>
    <property type="project" value="TreeGrafter"/>
</dbReference>
<name>H3A398_LATCH</name>
<keyword evidence="8 13" id="KW-0406">Ion transport</keyword>
<dbReference type="Ensembl" id="ENSLACT00000004155.1">
    <property type="protein sequence ID" value="ENSLACP00000004119.1"/>
    <property type="gene ID" value="ENSLACG00000003662.1"/>
</dbReference>
<feature type="transmembrane region" description="Helical" evidence="14">
    <location>
        <begin position="85"/>
        <end position="108"/>
    </location>
</feature>
<evidence type="ECO:0000259" key="15">
    <source>
        <dbReference type="Pfam" id="PF01007"/>
    </source>
</evidence>
<evidence type="ECO:0000256" key="12">
    <source>
        <dbReference type="PIRSR" id="PIRSR005465-1"/>
    </source>
</evidence>
<reference evidence="17" key="2">
    <citation type="submission" date="2025-08" db="UniProtKB">
        <authorList>
            <consortium name="Ensembl"/>
        </authorList>
    </citation>
    <scope>IDENTIFICATION</scope>
</reference>